<sequence>MKSQMEELVWECRQESDMDRKVKLFNLIRKLLPNPPKMPSMITDDYINSALDDI</sequence>
<name>A0A060HRR0_9ARCH</name>
<evidence type="ECO:0000313" key="1">
    <source>
        <dbReference type="EMBL" id="AIC15872.1"/>
    </source>
</evidence>
<dbReference type="KEGG" id="nvn:NVIE_016200"/>
<dbReference type="RefSeq" id="WP_158435145.1">
    <property type="nucleotide sequence ID" value="NZ_CP007536.1"/>
</dbReference>
<dbReference type="STRING" id="926571.NVIE_016200"/>
<protein>
    <submittedName>
        <fullName evidence="1">Uncharacterized protein</fullName>
    </submittedName>
</protein>
<dbReference type="Proteomes" id="UP000027093">
    <property type="component" value="Chromosome"/>
</dbReference>
<dbReference type="OrthoDB" id="373194at2157"/>
<keyword evidence="2" id="KW-1185">Reference proteome</keyword>
<dbReference type="GeneID" id="74946887"/>
<reference evidence="1 2" key="1">
    <citation type="journal article" date="2014" name="Int. J. Syst. Evol. Microbiol.">
        <title>Nitrososphaera viennensis gen. nov., sp. nov., an aerobic and mesophilic, ammonia-oxidizing archaeon from soil and a member of the archaeal phylum Thaumarchaeota.</title>
        <authorList>
            <person name="Stieglmeier M."/>
            <person name="Klingl A."/>
            <person name="Alves R.J."/>
            <person name="Rittmann S.K."/>
            <person name="Melcher M."/>
            <person name="Leisch N."/>
            <person name="Schleper C."/>
        </authorList>
    </citation>
    <scope>NUCLEOTIDE SEQUENCE [LARGE SCALE GENOMIC DNA]</scope>
    <source>
        <strain evidence="1">EN76</strain>
    </source>
</reference>
<accession>A0A060HRR0</accession>
<dbReference type="AlphaFoldDB" id="A0A060HRR0"/>
<evidence type="ECO:0000313" key="2">
    <source>
        <dbReference type="Proteomes" id="UP000027093"/>
    </source>
</evidence>
<organism evidence="1 2">
    <name type="scientific">Nitrososphaera viennensis EN76</name>
    <dbReference type="NCBI Taxonomy" id="926571"/>
    <lineage>
        <taxon>Archaea</taxon>
        <taxon>Nitrososphaerota</taxon>
        <taxon>Nitrososphaeria</taxon>
        <taxon>Nitrososphaerales</taxon>
        <taxon>Nitrososphaeraceae</taxon>
        <taxon>Nitrososphaera</taxon>
    </lineage>
</organism>
<dbReference type="HOGENOM" id="CLU_3039192_0_0_2"/>
<gene>
    <name evidence="1" type="ORF">NVIE_016200</name>
</gene>
<dbReference type="EMBL" id="CP007536">
    <property type="protein sequence ID" value="AIC15872.1"/>
    <property type="molecule type" value="Genomic_DNA"/>
</dbReference>
<proteinExistence type="predicted"/>